<proteinExistence type="predicted"/>
<gene>
    <name evidence="3" type="ORF">LR48_Vigan11g098200</name>
</gene>
<dbReference type="EMBL" id="CM003381">
    <property type="protein sequence ID" value="KOM57949.1"/>
    <property type="molecule type" value="Genomic_DNA"/>
</dbReference>
<feature type="coiled-coil region" evidence="1">
    <location>
        <begin position="118"/>
        <end position="201"/>
    </location>
</feature>
<organism evidence="3 4">
    <name type="scientific">Phaseolus angularis</name>
    <name type="common">Azuki bean</name>
    <name type="synonym">Vigna angularis</name>
    <dbReference type="NCBI Taxonomy" id="3914"/>
    <lineage>
        <taxon>Eukaryota</taxon>
        <taxon>Viridiplantae</taxon>
        <taxon>Streptophyta</taxon>
        <taxon>Embryophyta</taxon>
        <taxon>Tracheophyta</taxon>
        <taxon>Spermatophyta</taxon>
        <taxon>Magnoliopsida</taxon>
        <taxon>eudicotyledons</taxon>
        <taxon>Gunneridae</taxon>
        <taxon>Pentapetalae</taxon>
        <taxon>rosids</taxon>
        <taxon>fabids</taxon>
        <taxon>Fabales</taxon>
        <taxon>Fabaceae</taxon>
        <taxon>Papilionoideae</taxon>
        <taxon>50 kb inversion clade</taxon>
        <taxon>NPAAA clade</taxon>
        <taxon>indigoferoid/millettioid clade</taxon>
        <taxon>Phaseoleae</taxon>
        <taxon>Vigna</taxon>
    </lineage>
</organism>
<accession>A0A0L9VT84</accession>
<keyword evidence="1" id="KW-0175">Coiled coil</keyword>
<evidence type="ECO:0000313" key="3">
    <source>
        <dbReference type="EMBL" id="KOM57949.1"/>
    </source>
</evidence>
<evidence type="ECO:0000313" key="4">
    <source>
        <dbReference type="Proteomes" id="UP000053144"/>
    </source>
</evidence>
<name>A0A0L9VT84_PHAAN</name>
<protein>
    <submittedName>
        <fullName evidence="3">Uncharacterized protein</fullName>
    </submittedName>
</protein>
<evidence type="ECO:0000256" key="1">
    <source>
        <dbReference type="SAM" id="Coils"/>
    </source>
</evidence>
<dbReference type="Proteomes" id="UP000053144">
    <property type="component" value="Chromosome 11"/>
</dbReference>
<sequence>MTEKEDQGESSLPIPNVAGKAPTLNYAAPTNKNTKARTKETVATPSKIIRTPSSEMIVIETAPLHEKGKVDCALRKGMSQKSARVLMNPPPPPFCPRSLPDGLWSSAFCLGDKIYFNMDDAERDKGTLKTKLQNAHAQLKESIIAHSQCEQKQKDFEELLAEARHIMENVQKSSTALKRKYDNLVVEMESLRKVNQEHKATIVSLKVDNNTLMKLKKNFGTTEREAKKEKNILRKKVREDKELMEEMGKAIVYEHNQGFEKALRQVP</sequence>
<feature type="region of interest" description="Disordered" evidence="2">
    <location>
        <begin position="1"/>
        <end position="43"/>
    </location>
</feature>
<dbReference type="AlphaFoldDB" id="A0A0L9VT84"/>
<reference evidence="4" key="1">
    <citation type="journal article" date="2015" name="Proc. Natl. Acad. Sci. U.S.A.">
        <title>Genome sequencing of adzuki bean (Vigna angularis) provides insight into high starch and low fat accumulation and domestication.</title>
        <authorList>
            <person name="Yang K."/>
            <person name="Tian Z."/>
            <person name="Chen C."/>
            <person name="Luo L."/>
            <person name="Zhao B."/>
            <person name="Wang Z."/>
            <person name="Yu L."/>
            <person name="Li Y."/>
            <person name="Sun Y."/>
            <person name="Li W."/>
            <person name="Chen Y."/>
            <person name="Li Y."/>
            <person name="Zhang Y."/>
            <person name="Ai D."/>
            <person name="Zhao J."/>
            <person name="Shang C."/>
            <person name="Ma Y."/>
            <person name="Wu B."/>
            <person name="Wang M."/>
            <person name="Gao L."/>
            <person name="Sun D."/>
            <person name="Zhang P."/>
            <person name="Guo F."/>
            <person name="Wang W."/>
            <person name="Li Y."/>
            <person name="Wang J."/>
            <person name="Varshney R.K."/>
            <person name="Wang J."/>
            <person name="Ling H.Q."/>
            <person name="Wan P."/>
        </authorList>
    </citation>
    <scope>NUCLEOTIDE SEQUENCE</scope>
    <source>
        <strain evidence="4">cv. Jingnong 6</strain>
    </source>
</reference>
<dbReference type="Gramene" id="KOM57949">
    <property type="protein sequence ID" value="KOM57949"/>
    <property type="gene ID" value="LR48_Vigan11g098200"/>
</dbReference>
<evidence type="ECO:0000256" key="2">
    <source>
        <dbReference type="SAM" id="MobiDB-lite"/>
    </source>
</evidence>